<name>A0A0S3UJ34_PREIN</name>
<sequence>MQKISSAYPPLFIYQHHSHDLAWLPFCTKNRAASSVHAPLLHPIFLSLKYLYCTKSLSDKLFTRKEIFIYV</sequence>
<organism evidence="1 2">
    <name type="scientific">Prevotella intermedia</name>
    <dbReference type="NCBI Taxonomy" id="28131"/>
    <lineage>
        <taxon>Bacteria</taxon>
        <taxon>Pseudomonadati</taxon>
        <taxon>Bacteroidota</taxon>
        <taxon>Bacteroidia</taxon>
        <taxon>Bacteroidales</taxon>
        <taxon>Prevotellaceae</taxon>
        <taxon>Prevotella</taxon>
    </lineage>
</organism>
<dbReference type="Proteomes" id="UP000217431">
    <property type="component" value="Chromosome I"/>
</dbReference>
<evidence type="ECO:0000313" key="1">
    <source>
        <dbReference type="EMBL" id="BAU17480.1"/>
    </source>
</evidence>
<dbReference type="AlphaFoldDB" id="A0A0S3UJ34"/>
<dbReference type="EMBL" id="AP014597">
    <property type="protein sequence ID" value="BAU17480.1"/>
    <property type="molecule type" value="Genomic_DNA"/>
</dbReference>
<protein>
    <submittedName>
        <fullName evidence="1">Uncharacterized protein</fullName>
    </submittedName>
</protein>
<accession>A0A0S3UJ34</accession>
<reference evidence="1 2" key="1">
    <citation type="journal article" date="2016" name="DNA Res.">
        <title>The complete genome sequencing of Prevotella intermedia strain OMA14 and a subsequent fine-scale, intra-species genomic comparison reveal an unusual amplification of conjugative and mobile transposons and identify a novel Prevotella-lineage-specific repeat.</title>
        <authorList>
            <person name="Naito M."/>
            <person name="Ogura Y."/>
            <person name="Itoh T."/>
            <person name="Shoji M."/>
            <person name="Okamoto M."/>
            <person name="Hayashi T."/>
            <person name="Nakayama K."/>
        </authorList>
    </citation>
    <scope>NUCLEOTIDE SEQUENCE [LARGE SCALE GENOMIC DNA]</scope>
    <source>
        <strain evidence="1 2">OMA14</strain>
    </source>
</reference>
<gene>
    <name evidence="1" type="ORF">PIOMA14_I_0972</name>
</gene>
<proteinExistence type="predicted"/>
<evidence type="ECO:0000313" key="2">
    <source>
        <dbReference type="Proteomes" id="UP000217431"/>
    </source>
</evidence>